<feature type="coiled-coil region" evidence="5">
    <location>
        <begin position="81"/>
        <end position="132"/>
    </location>
</feature>
<dbReference type="Pfam" id="PF00691">
    <property type="entry name" value="OmpA"/>
    <property type="match status" value="1"/>
</dbReference>
<dbReference type="CDD" id="cd07185">
    <property type="entry name" value="OmpA_C-like"/>
    <property type="match status" value="1"/>
</dbReference>
<dbReference type="InterPro" id="IPR036737">
    <property type="entry name" value="OmpA-like_sf"/>
</dbReference>
<dbReference type="InterPro" id="IPR050330">
    <property type="entry name" value="Bact_OuterMem_StrucFunc"/>
</dbReference>
<dbReference type="PROSITE" id="PS51123">
    <property type="entry name" value="OMPA_2"/>
    <property type="match status" value="1"/>
</dbReference>
<keyword evidence="5" id="KW-0175">Coiled coil</keyword>
<evidence type="ECO:0000256" key="4">
    <source>
        <dbReference type="PROSITE-ProRule" id="PRU00473"/>
    </source>
</evidence>
<reference evidence="8 9" key="1">
    <citation type="submission" date="2019-07" db="EMBL/GenBank/DDBJ databases">
        <title>Shewanella sp. YLB-06 whole genomic sequence.</title>
        <authorList>
            <person name="Yu L."/>
        </authorList>
    </citation>
    <scope>NUCLEOTIDE SEQUENCE [LARGE SCALE GENOMIC DNA]</scope>
    <source>
        <strain evidence="8 9">YLB-06</strain>
    </source>
</reference>
<dbReference type="InterPro" id="IPR006665">
    <property type="entry name" value="OmpA-like"/>
</dbReference>
<protein>
    <submittedName>
        <fullName evidence="8">Sortase-associated OmpA-like protein PdsO</fullName>
    </submittedName>
</protein>
<dbReference type="InterPro" id="IPR006664">
    <property type="entry name" value="OMP_bac"/>
</dbReference>
<evidence type="ECO:0000313" key="9">
    <source>
        <dbReference type="Proteomes" id="UP000315947"/>
    </source>
</evidence>
<dbReference type="InterPro" id="IPR022511">
    <property type="entry name" value="PdsO"/>
</dbReference>
<evidence type="ECO:0000256" key="5">
    <source>
        <dbReference type="SAM" id="Coils"/>
    </source>
</evidence>
<evidence type="ECO:0000256" key="1">
    <source>
        <dbReference type="ARBA" id="ARBA00004442"/>
    </source>
</evidence>
<gene>
    <name evidence="8" type="primary">pdsO</name>
    <name evidence="8" type="ORF">FM037_12110</name>
</gene>
<dbReference type="EMBL" id="CP041614">
    <property type="protein sequence ID" value="QDO83846.1"/>
    <property type="molecule type" value="Genomic_DNA"/>
</dbReference>
<evidence type="ECO:0000313" key="8">
    <source>
        <dbReference type="EMBL" id="QDO83846.1"/>
    </source>
</evidence>
<dbReference type="NCBIfam" id="TIGR03789">
    <property type="entry name" value="pdsO"/>
    <property type="match status" value="1"/>
</dbReference>
<dbReference type="Proteomes" id="UP000315947">
    <property type="component" value="Chromosome"/>
</dbReference>
<keyword evidence="2 4" id="KW-0472">Membrane</keyword>
<dbReference type="Gene3D" id="3.30.1330.60">
    <property type="entry name" value="OmpA-like domain"/>
    <property type="match status" value="1"/>
</dbReference>
<accession>A0ABX5WXL8</accession>
<proteinExistence type="predicted"/>
<comment type="subcellular location">
    <subcellularLocation>
        <location evidence="1">Cell outer membrane</location>
    </subcellularLocation>
</comment>
<feature type="signal peptide" evidence="6">
    <location>
        <begin position="1"/>
        <end position="29"/>
    </location>
</feature>
<dbReference type="PANTHER" id="PTHR30329">
    <property type="entry name" value="STATOR ELEMENT OF FLAGELLAR MOTOR COMPLEX"/>
    <property type="match status" value="1"/>
</dbReference>
<organism evidence="8 9">
    <name type="scientific">Shewanella psychropiezotolerans</name>
    <dbReference type="NCBI Taxonomy" id="2593655"/>
    <lineage>
        <taxon>Bacteria</taxon>
        <taxon>Pseudomonadati</taxon>
        <taxon>Pseudomonadota</taxon>
        <taxon>Gammaproteobacteria</taxon>
        <taxon>Alteromonadales</taxon>
        <taxon>Shewanellaceae</taxon>
        <taxon>Shewanella</taxon>
    </lineage>
</organism>
<feature type="domain" description="OmpA-like" evidence="7">
    <location>
        <begin position="128"/>
        <end position="245"/>
    </location>
</feature>
<evidence type="ECO:0000256" key="3">
    <source>
        <dbReference type="ARBA" id="ARBA00023237"/>
    </source>
</evidence>
<dbReference type="PANTHER" id="PTHR30329:SF21">
    <property type="entry name" value="LIPOPROTEIN YIAD-RELATED"/>
    <property type="match status" value="1"/>
</dbReference>
<dbReference type="InterPro" id="IPR027367">
    <property type="entry name" value="Gly-zipper_YMGG"/>
</dbReference>
<dbReference type="Pfam" id="PF13441">
    <property type="entry name" value="Gly-zipper_YMGG"/>
    <property type="match status" value="1"/>
</dbReference>
<sequence>MTVGNNKMNKQLIAALVMSSLTFSNMGYASDTENQREHHEELIGVGSGIVLGAVVGGPIGAIIGAFTGGIIGKSVGDDTEIESQQVKLSEQETTIHQLNEDNQSLALISNQYESVQDELAELKLARQQKLTELELGLNIQFKTGSSQLETHFQPQLDELASALQMSDDLRLDLTGYADRRGESTYNQALSEQRVAEVKNYLVSKGVNEQRLTASAYGASAPITVEQSFENDFFDRRVTIKFVSQDTAIAANH</sequence>
<evidence type="ECO:0000256" key="2">
    <source>
        <dbReference type="ARBA" id="ARBA00023136"/>
    </source>
</evidence>
<keyword evidence="6" id="KW-0732">Signal</keyword>
<dbReference type="SUPFAM" id="SSF103088">
    <property type="entry name" value="OmpA-like"/>
    <property type="match status" value="1"/>
</dbReference>
<keyword evidence="9" id="KW-1185">Reference proteome</keyword>
<keyword evidence="3" id="KW-0998">Cell outer membrane</keyword>
<evidence type="ECO:0000256" key="6">
    <source>
        <dbReference type="SAM" id="SignalP"/>
    </source>
</evidence>
<feature type="chain" id="PRO_5045225920" evidence="6">
    <location>
        <begin position="30"/>
        <end position="252"/>
    </location>
</feature>
<dbReference type="PRINTS" id="PR01021">
    <property type="entry name" value="OMPADOMAIN"/>
</dbReference>
<evidence type="ECO:0000259" key="7">
    <source>
        <dbReference type="PROSITE" id="PS51123"/>
    </source>
</evidence>
<name>A0ABX5WXL8_9GAMM</name>